<organism evidence="7 8">
    <name type="scientific">Winogradskyella epiphytica</name>
    <dbReference type="NCBI Taxonomy" id="262005"/>
    <lineage>
        <taxon>Bacteria</taxon>
        <taxon>Pseudomonadati</taxon>
        <taxon>Bacteroidota</taxon>
        <taxon>Flavobacteriia</taxon>
        <taxon>Flavobacteriales</taxon>
        <taxon>Flavobacteriaceae</taxon>
        <taxon>Winogradskyella</taxon>
    </lineage>
</organism>
<keyword evidence="8" id="KW-1185">Reference proteome</keyword>
<dbReference type="GO" id="GO:0004803">
    <property type="term" value="F:transposase activity"/>
    <property type="evidence" value="ECO:0007669"/>
    <property type="project" value="UniProtKB-UniRule"/>
</dbReference>
<dbReference type="GO" id="GO:0006313">
    <property type="term" value="P:DNA transposition"/>
    <property type="evidence" value="ECO:0007669"/>
    <property type="project" value="UniProtKB-UniRule"/>
</dbReference>
<dbReference type="PANTHER" id="PTHR33217">
    <property type="entry name" value="TRANSPOSASE FOR INSERTION SEQUENCE ELEMENT IS1081"/>
    <property type="match status" value="1"/>
</dbReference>
<comment type="function">
    <text evidence="1 6">Required for the transposition of the insertion element.</text>
</comment>
<dbReference type="NCBIfam" id="NF033543">
    <property type="entry name" value="transpos_IS256"/>
    <property type="match status" value="1"/>
</dbReference>
<proteinExistence type="inferred from homology"/>
<dbReference type="GO" id="GO:0003677">
    <property type="term" value="F:DNA binding"/>
    <property type="evidence" value="ECO:0007669"/>
    <property type="project" value="UniProtKB-UniRule"/>
</dbReference>
<dbReference type="OrthoDB" id="9779930at2"/>
<dbReference type="Proteomes" id="UP000248054">
    <property type="component" value="Unassembled WGS sequence"/>
</dbReference>
<keyword evidence="5 6" id="KW-0233">DNA recombination</keyword>
<evidence type="ECO:0000256" key="2">
    <source>
        <dbReference type="ARBA" id="ARBA00010961"/>
    </source>
</evidence>
<evidence type="ECO:0000313" key="7">
    <source>
        <dbReference type="EMBL" id="PYE78200.1"/>
    </source>
</evidence>
<evidence type="ECO:0000256" key="3">
    <source>
        <dbReference type="ARBA" id="ARBA00022578"/>
    </source>
</evidence>
<keyword evidence="3 6" id="KW-0815">Transposition</keyword>
<keyword evidence="4 6" id="KW-0238">DNA-binding</keyword>
<gene>
    <name evidence="7" type="ORF">DFQ11_1451</name>
</gene>
<protein>
    <recommendedName>
        <fullName evidence="6">Mutator family transposase</fullName>
    </recommendedName>
</protein>
<keyword evidence="6" id="KW-0814">Transposable element</keyword>
<evidence type="ECO:0000256" key="1">
    <source>
        <dbReference type="ARBA" id="ARBA00002190"/>
    </source>
</evidence>
<sequence>MNPELEKQLEALIGQINNKEDFDAVRDQLLKRGIESLLKAEMTAHLGYEKGNPATEGNQRNGFSEKTIKTQQGGQRIKIPRDRKATFDPVIVPKHQSISKELEDCIQLLYAKGMSNSDIIDFIENTYGVEYSTSQVSVITNQLLEDIQEWQNRPLEDIYPIIWIDAIHYKIRQEGRVISKACMIVLGVNVDGQQDILSMTIVESETASSWMAILDDLRSRGVRDIFFLCSDNLPGLDKAIEAIYPNSIRQVCIVHQIRNSMKYVSYKDRKKVMSDIKGIYKADNEQLALEALDSFKEKWDSKYHAAVQSWERNWDNLAAFLNYPKEIRRLIYTTNIIESFNASLRKYTKNKKVFPNDNAALKSIYLAAQSISKKWKKTRFNWSQIYNQLYICFPGRL</sequence>
<dbReference type="InterPro" id="IPR001207">
    <property type="entry name" value="Transposase_mutator"/>
</dbReference>
<dbReference type="RefSeq" id="WP_110476722.1">
    <property type="nucleotide sequence ID" value="NZ_QJTD01000045.1"/>
</dbReference>
<evidence type="ECO:0000256" key="4">
    <source>
        <dbReference type="ARBA" id="ARBA00023125"/>
    </source>
</evidence>
<accession>A0A2V4WTG1</accession>
<name>A0A2V4WTG1_9FLAO</name>
<evidence type="ECO:0000313" key="8">
    <source>
        <dbReference type="Proteomes" id="UP000248054"/>
    </source>
</evidence>
<comment type="caution">
    <text evidence="7">The sequence shown here is derived from an EMBL/GenBank/DDBJ whole genome shotgun (WGS) entry which is preliminary data.</text>
</comment>
<dbReference type="EMBL" id="QJTD01000045">
    <property type="protein sequence ID" value="PYE78200.1"/>
    <property type="molecule type" value="Genomic_DNA"/>
</dbReference>
<dbReference type="Pfam" id="PF00872">
    <property type="entry name" value="Transposase_mut"/>
    <property type="match status" value="1"/>
</dbReference>
<comment type="similarity">
    <text evidence="2 6">Belongs to the transposase mutator family.</text>
</comment>
<dbReference type="AlphaFoldDB" id="A0A2V4WTG1"/>
<evidence type="ECO:0000256" key="6">
    <source>
        <dbReference type="RuleBase" id="RU365089"/>
    </source>
</evidence>
<reference evidence="7 8" key="1">
    <citation type="submission" date="2018-06" db="EMBL/GenBank/DDBJ databases">
        <title>Genomic Encyclopedia of Type Strains, Phase III (KMG-III): the genomes of soil and plant-associated and newly described type strains.</title>
        <authorList>
            <person name="Whitman W."/>
        </authorList>
    </citation>
    <scope>NUCLEOTIDE SEQUENCE [LARGE SCALE GENOMIC DNA]</scope>
    <source>
        <strain evidence="7 8">CECT 7945</strain>
    </source>
</reference>
<dbReference type="PANTHER" id="PTHR33217:SF8">
    <property type="entry name" value="MUTATOR FAMILY TRANSPOSASE"/>
    <property type="match status" value="1"/>
</dbReference>
<evidence type="ECO:0000256" key="5">
    <source>
        <dbReference type="ARBA" id="ARBA00023172"/>
    </source>
</evidence>